<protein>
    <submittedName>
        <fullName evidence="1">Uncharacterized protein</fullName>
    </submittedName>
</protein>
<dbReference type="AlphaFoldDB" id="A0A369QMX9"/>
<reference evidence="1 2" key="1">
    <citation type="submission" date="2018-04" db="EMBL/GenBank/DDBJ databases">
        <title>Adhaeribacter sp. HMF7616 genome sequencing and assembly.</title>
        <authorList>
            <person name="Kang H."/>
            <person name="Kang J."/>
            <person name="Cha I."/>
            <person name="Kim H."/>
            <person name="Joh K."/>
        </authorList>
    </citation>
    <scope>NUCLEOTIDE SEQUENCE [LARGE SCALE GENOMIC DNA]</scope>
    <source>
        <strain evidence="1 2">HMF7616</strain>
    </source>
</reference>
<accession>A0A369QMX9</accession>
<comment type="caution">
    <text evidence="1">The sequence shown here is derived from an EMBL/GenBank/DDBJ whole genome shotgun (WGS) entry which is preliminary data.</text>
</comment>
<proteinExistence type="predicted"/>
<gene>
    <name evidence="1" type="ORF">AHMF7616_03658</name>
</gene>
<evidence type="ECO:0000313" key="1">
    <source>
        <dbReference type="EMBL" id="RDC65035.1"/>
    </source>
</evidence>
<name>A0A369QMX9_9BACT</name>
<dbReference type="Proteomes" id="UP000253919">
    <property type="component" value="Unassembled WGS sequence"/>
</dbReference>
<evidence type="ECO:0000313" key="2">
    <source>
        <dbReference type="Proteomes" id="UP000253919"/>
    </source>
</evidence>
<dbReference type="EMBL" id="QASA01000001">
    <property type="protein sequence ID" value="RDC65035.1"/>
    <property type="molecule type" value="Genomic_DNA"/>
</dbReference>
<organism evidence="1 2">
    <name type="scientific">Adhaeribacter pallidiroseus</name>
    <dbReference type="NCBI Taxonomy" id="2072847"/>
    <lineage>
        <taxon>Bacteria</taxon>
        <taxon>Pseudomonadati</taxon>
        <taxon>Bacteroidota</taxon>
        <taxon>Cytophagia</taxon>
        <taxon>Cytophagales</taxon>
        <taxon>Hymenobacteraceae</taxon>
        <taxon>Adhaeribacter</taxon>
    </lineage>
</organism>
<sequence length="115" mass="13429">MTQLSNNSNLGKKPTKKRIRKIYVMQKQNQLKSILMELGFEDYKPTASLLKKLGITRLRFFQIFENTGKNEITVTEKENIENWLAEILNKPVSQINFMVPGPQELLDLQLTSKRF</sequence>
<keyword evidence="2" id="KW-1185">Reference proteome</keyword>